<dbReference type="InterPro" id="IPR003593">
    <property type="entry name" value="AAA+_ATPase"/>
</dbReference>
<evidence type="ECO:0000256" key="3">
    <source>
        <dbReference type="ARBA" id="ARBA00022840"/>
    </source>
</evidence>
<evidence type="ECO:0000256" key="2">
    <source>
        <dbReference type="ARBA" id="ARBA00022741"/>
    </source>
</evidence>
<evidence type="ECO:0000313" key="6">
    <source>
        <dbReference type="Proteomes" id="UP001368618"/>
    </source>
</evidence>
<feature type="domain" description="ABC transporter" evidence="4">
    <location>
        <begin position="4"/>
        <end position="235"/>
    </location>
</feature>
<dbReference type="InterPro" id="IPR003439">
    <property type="entry name" value="ABC_transporter-like_ATP-bd"/>
</dbReference>
<proteinExistence type="predicted"/>
<dbReference type="SMART" id="SM00382">
    <property type="entry name" value="AAA"/>
    <property type="match status" value="1"/>
</dbReference>
<reference evidence="5" key="1">
    <citation type="submission" date="2023-09" db="EMBL/GenBank/DDBJ databases">
        <title>Genomes of two closely related lineages of the louse Polyplax serrata with different host specificities.</title>
        <authorList>
            <person name="Martinu J."/>
            <person name="Tarabai H."/>
            <person name="Stefka J."/>
            <person name="Hypsa V."/>
        </authorList>
    </citation>
    <scope>NUCLEOTIDE SEQUENCE [LARGE SCALE GENOMIC DNA]</scope>
    <source>
        <strain evidence="5">98ZLc_SE</strain>
    </source>
</reference>
<organism evidence="5 6">
    <name type="scientific">Candidatus Legionella polyplacis</name>
    <dbReference type="NCBI Taxonomy" id="2005262"/>
    <lineage>
        <taxon>Bacteria</taxon>
        <taxon>Pseudomonadati</taxon>
        <taxon>Pseudomonadota</taxon>
        <taxon>Gammaproteobacteria</taxon>
        <taxon>Legionellales</taxon>
        <taxon>Legionellaceae</taxon>
        <taxon>Legionella</taxon>
    </lineage>
</organism>
<evidence type="ECO:0000313" key="5">
    <source>
        <dbReference type="EMBL" id="WWR11415.1"/>
    </source>
</evidence>
<dbReference type="EMBL" id="CP135137">
    <property type="protein sequence ID" value="WWR11415.1"/>
    <property type="molecule type" value="Genomic_DNA"/>
</dbReference>
<dbReference type="InterPro" id="IPR027417">
    <property type="entry name" value="P-loop_NTPase"/>
</dbReference>
<keyword evidence="2" id="KW-0547">Nucleotide-binding</keyword>
<keyword evidence="3 5" id="KW-0067">ATP-binding</keyword>
<gene>
    <name evidence="5" type="ORF">RQL39_01820</name>
</gene>
<protein>
    <submittedName>
        <fullName evidence="5">ABC transporter ATP-binding protein</fullName>
    </submittedName>
</protein>
<dbReference type="Proteomes" id="UP001368618">
    <property type="component" value="Chromosome"/>
</dbReference>
<dbReference type="Pfam" id="PF00005">
    <property type="entry name" value="ABC_tran"/>
    <property type="match status" value="1"/>
</dbReference>
<dbReference type="PROSITE" id="PS50893">
    <property type="entry name" value="ABC_TRANSPORTER_2"/>
    <property type="match status" value="1"/>
</dbReference>
<name>A0ABZ2GWC3_9GAMM</name>
<keyword evidence="6" id="KW-1185">Reference proteome</keyword>
<evidence type="ECO:0000259" key="4">
    <source>
        <dbReference type="PROSITE" id="PS50893"/>
    </source>
</evidence>
<dbReference type="SUPFAM" id="SSF52540">
    <property type="entry name" value="P-loop containing nucleoside triphosphate hydrolases"/>
    <property type="match status" value="1"/>
</dbReference>
<dbReference type="RefSeq" id="WP_100114889.1">
    <property type="nucleotide sequence ID" value="NZ_CP021497.1"/>
</dbReference>
<keyword evidence="1" id="KW-0813">Transport</keyword>
<evidence type="ECO:0000256" key="1">
    <source>
        <dbReference type="ARBA" id="ARBA00022448"/>
    </source>
</evidence>
<dbReference type="GO" id="GO:0005524">
    <property type="term" value="F:ATP binding"/>
    <property type="evidence" value="ECO:0007669"/>
    <property type="project" value="UniProtKB-KW"/>
</dbReference>
<dbReference type="Gene3D" id="3.40.50.300">
    <property type="entry name" value="P-loop containing nucleotide triphosphate hydrolases"/>
    <property type="match status" value="1"/>
</dbReference>
<sequence length="307" mass="35463">MLAIQIKNLYKTYNNGFNALQNVNLNINPGDFFALLGSNGAGKSTTIGIITTLLKKTSGNIYIYNNNLDKYPKLAKSYMGFVPQEFNLNIFENSEQILINQAGYYGITKKKATPRMEWLLKTIGLWKNRKLTIRYLSGGMKRQLMIARALIHKPKILILDEPTAGIDIENRHNMWSFLTKTNQEGTTILLTTHYLEEAEQLCKNIAIIHKGMIVYNSSIQTLLKTLKKQIFIFNTKQPFQSPPKLRSIYTKKIDNYTFEIHIKNNYSLNKIFNSLSKSGFIIHSMRNKTNRLETLFLDLINHRHDNH</sequence>
<dbReference type="PANTHER" id="PTHR42711">
    <property type="entry name" value="ABC TRANSPORTER ATP-BINDING PROTEIN"/>
    <property type="match status" value="1"/>
</dbReference>
<dbReference type="InterPro" id="IPR050763">
    <property type="entry name" value="ABC_transporter_ATP-binding"/>
</dbReference>
<dbReference type="PANTHER" id="PTHR42711:SF15">
    <property type="entry name" value="ABC-TYPE MULTIDRUG TRANSPORT SYSTEM, ATPASE COMPONENT"/>
    <property type="match status" value="1"/>
</dbReference>
<accession>A0ABZ2GWC3</accession>